<dbReference type="EC" id="3.6.3.34" evidence="6"/>
<dbReference type="AlphaFoldDB" id="A0A099KAZ5"/>
<comment type="caution">
    <text evidence="6">The sequence shown here is derived from an EMBL/GenBank/DDBJ whole genome shotgun (WGS) entry which is preliminary data.</text>
</comment>
<dbReference type="CDD" id="cd03214">
    <property type="entry name" value="ABC_Iron-Siderophores_B12_Hemin"/>
    <property type="match status" value="1"/>
</dbReference>
<evidence type="ECO:0000313" key="6">
    <source>
        <dbReference type="EMBL" id="KGJ87222.1"/>
    </source>
</evidence>
<gene>
    <name evidence="6" type="ORF">ND2E_0629</name>
</gene>
<evidence type="ECO:0000256" key="2">
    <source>
        <dbReference type="ARBA" id="ARBA00022448"/>
    </source>
</evidence>
<dbReference type="Proteomes" id="UP000029843">
    <property type="component" value="Unassembled WGS sequence"/>
</dbReference>
<protein>
    <submittedName>
        <fullName evidence="6">Iron-chelate-transporting ATPase</fullName>
        <ecNumber evidence="6">3.6.3.34</ecNumber>
    </submittedName>
</protein>
<dbReference type="OrthoDB" id="5292475at2"/>
<dbReference type="PATRIC" id="fig|28229.4.peg.4112"/>
<evidence type="ECO:0000259" key="5">
    <source>
        <dbReference type="PROSITE" id="PS50893"/>
    </source>
</evidence>
<dbReference type="GO" id="GO:0005524">
    <property type="term" value="F:ATP binding"/>
    <property type="evidence" value="ECO:0007669"/>
    <property type="project" value="UniProtKB-KW"/>
</dbReference>
<keyword evidence="3" id="KW-0547">Nucleotide-binding</keyword>
<evidence type="ECO:0000256" key="4">
    <source>
        <dbReference type="ARBA" id="ARBA00022840"/>
    </source>
</evidence>
<dbReference type="SUPFAM" id="SSF52540">
    <property type="entry name" value="P-loop containing nucleoside triphosphate hydrolases"/>
    <property type="match status" value="1"/>
</dbReference>
<keyword evidence="2" id="KW-0813">Transport</keyword>
<proteinExistence type="inferred from homology"/>
<evidence type="ECO:0000256" key="1">
    <source>
        <dbReference type="ARBA" id="ARBA00005417"/>
    </source>
</evidence>
<dbReference type="InterPro" id="IPR003439">
    <property type="entry name" value="ABC_transporter-like_ATP-bd"/>
</dbReference>
<dbReference type="InterPro" id="IPR027417">
    <property type="entry name" value="P-loop_NTPase"/>
</dbReference>
<evidence type="ECO:0000256" key="3">
    <source>
        <dbReference type="ARBA" id="ARBA00022741"/>
    </source>
</evidence>
<accession>A0A099KAZ5</accession>
<dbReference type="PROSITE" id="PS50893">
    <property type="entry name" value="ABC_TRANSPORTER_2"/>
    <property type="match status" value="1"/>
</dbReference>
<dbReference type="SMART" id="SM00382">
    <property type="entry name" value="AAA"/>
    <property type="match status" value="1"/>
</dbReference>
<dbReference type="EMBL" id="JQED01000055">
    <property type="protein sequence ID" value="KGJ87222.1"/>
    <property type="molecule type" value="Genomic_DNA"/>
</dbReference>
<organism evidence="6 7">
    <name type="scientific">Colwellia psychrerythraea</name>
    <name type="common">Vibrio psychroerythus</name>
    <dbReference type="NCBI Taxonomy" id="28229"/>
    <lineage>
        <taxon>Bacteria</taxon>
        <taxon>Pseudomonadati</taxon>
        <taxon>Pseudomonadota</taxon>
        <taxon>Gammaproteobacteria</taxon>
        <taxon>Alteromonadales</taxon>
        <taxon>Colwelliaceae</taxon>
        <taxon>Colwellia</taxon>
    </lineage>
</organism>
<dbReference type="Pfam" id="PF00005">
    <property type="entry name" value="ABC_tran"/>
    <property type="match status" value="1"/>
</dbReference>
<dbReference type="InterPro" id="IPR017871">
    <property type="entry name" value="ABC_transporter-like_CS"/>
</dbReference>
<keyword evidence="6" id="KW-0378">Hydrolase</keyword>
<name>A0A099KAZ5_COLPS</name>
<dbReference type="RefSeq" id="WP_033095649.1">
    <property type="nucleotide sequence ID" value="NZ_JQED01000055.1"/>
</dbReference>
<dbReference type="Gene3D" id="3.40.50.300">
    <property type="entry name" value="P-loop containing nucleotide triphosphate hydrolases"/>
    <property type="match status" value="1"/>
</dbReference>
<reference evidence="6 7" key="1">
    <citation type="submission" date="2014-08" db="EMBL/GenBank/DDBJ databases">
        <title>Genomic and Phenotypic Diversity of Colwellia psychrerythraea strains from Disparate Marine Basins.</title>
        <authorList>
            <person name="Techtmann S.M."/>
            <person name="Stelling S.C."/>
            <person name="Utturkar S.M."/>
            <person name="Alshibli N."/>
            <person name="Harris A."/>
            <person name="Brown S.D."/>
            <person name="Hazen T.C."/>
        </authorList>
    </citation>
    <scope>NUCLEOTIDE SEQUENCE [LARGE SCALE GENOMIC DNA]</scope>
    <source>
        <strain evidence="6 7">ND2E</strain>
    </source>
</reference>
<dbReference type="InterPro" id="IPR003593">
    <property type="entry name" value="AAA+_ATPase"/>
</dbReference>
<dbReference type="PROSITE" id="PS00211">
    <property type="entry name" value="ABC_TRANSPORTER_1"/>
    <property type="match status" value="1"/>
</dbReference>
<feature type="domain" description="ABC transporter" evidence="5">
    <location>
        <begin position="5"/>
        <end position="242"/>
    </location>
</feature>
<comment type="similarity">
    <text evidence="1">Belongs to the ABC transporter superfamily.</text>
</comment>
<dbReference type="PANTHER" id="PTHR42794:SF2">
    <property type="entry name" value="ABC TRANSPORTER ATP-BINDING PROTEIN"/>
    <property type="match status" value="1"/>
</dbReference>
<evidence type="ECO:0000313" key="7">
    <source>
        <dbReference type="Proteomes" id="UP000029843"/>
    </source>
</evidence>
<dbReference type="FunFam" id="3.40.50.300:FF:000134">
    <property type="entry name" value="Iron-enterobactin ABC transporter ATP-binding protein"/>
    <property type="match status" value="1"/>
</dbReference>
<dbReference type="PANTHER" id="PTHR42794">
    <property type="entry name" value="HEMIN IMPORT ATP-BINDING PROTEIN HMUV"/>
    <property type="match status" value="1"/>
</dbReference>
<sequence precursor="true">MSTLLNISGLNWKVPHKTILQDISFTVSKGEVIGIIGPNGAGKTSLLRCIINQANILSSTNTSGSVQLKNRSITQFSAREIAQHFALVMQKNDSIFALSVQDVMKMGLLPHKSLFSLDSDYDKSQIELALSKVGLSHALESHFNQLSGGEQQRVLIARALVQASQILILDEPTNHLDVYYQHQVLQLVNKLNITVIMTVHDLNLASLYCQRLLLLDKGQLICDGSPKEVLAPEQLSKIFGLPCQQNIDAITGATQVSFYLKETCIPNSDISELSGE</sequence>
<keyword evidence="4" id="KW-0067">ATP-binding</keyword>
<dbReference type="GO" id="GO:0016887">
    <property type="term" value="F:ATP hydrolysis activity"/>
    <property type="evidence" value="ECO:0007669"/>
    <property type="project" value="InterPro"/>
</dbReference>